<protein>
    <submittedName>
        <fullName evidence="1">Uncharacterized protein</fullName>
    </submittedName>
</protein>
<dbReference type="EMBL" id="JAJEPS010000002">
    <property type="protein sequence ID" value="MCC2125301.1"/>
    <property type="molecule type" value="Genomic_DNA"/>
</dbReference>
<dbReference type="Proteomes" id="UP001198220">
    <property type="component" value="Unassembled WGS sequence"/>
</dbReference>
<evidence type="ECO:0000313" key="2">
    <source>
        <dbReference type="Proteomes" id="UP001198220"/>
    </source>
</evidence>
<keyword evidence="2" id="KW-1185">Reference proteome</keyword>
<reference evidence="1 2" key="1">
    <citation type="submission" date="2021-10" db="EMBL/GenBank/DDBJ databases">
        <title>Anaerobic single-cell dispensing facilitates the cultivation of human gut bacteria.</title>
        <authorList>
            <person name="Afrizal A."/>
        </authorList>
    </citation>
    <scope>NUCLEOTIDE SEQUENCE [LARGE SCALE GENOMIC DNA]</scope>
    <source>
        <strain evidence="1 2">CLA-AA-H276</strain>
    </source>
</reference>
<accession>A0AAE3DB88</accession>
<evidence type="ECO:0000313" key="1">
    <source>
        <dbReference type="EMBL" id="MCC2125301.1"/>
    </source>
</evidence>
<dbReference type="AlphaFoldDB" id="A0AAE3DB88"/>
<organism evidence="1 2">
    <name type="scientific">Hominiventricola filiformis</name>
    <dbReference type="NCBI Taxonomy" id="2885352"/>
    <lineage>
        <taxon>Bacteria</taxon>
        <taxon>Bacillati</taxon>
        <taxon>Bacillota</taxon>
        <taxon>Clostridia</taxon>
        <taxon>Lachnospirales</taxon>
        <taxon>Lachnospiraceae</taxon>
        <taxon>Hominiventricola</taxon>
    </lineage>
</organism>
<name>A0AAE3DB88_9FIRM</name>
<gene>
    <name evidence="1" type="ORF">LKD36_03800</name>
</gene>
<proteinExistence type="predicted"/>
<comment type="caution">
    <text evidence="1">The sequence shown here is derived from an EMBL/GenBank/DDBJ whole genome shotgun (WGS) entry which is preliminary data.</text>
</comment>
<sequence length="116" mass="13298">MSGIAESIFNRIGIGKENAVPRPTNRSDDRKLRELISVWNGDSEHDPIINVGNGYYKPRPWVPAEALEFKEYMAKESARMEFIRTKLVPMKRSFERMARDGAELTGGYEQLILPLE</sequence>
<dbReference type="RefSeq" id="WP_308458757.1">
    <property type="nucleotide sequence ID" value="NZ_JAJEPS010000002.1"/>
</dbReference>